<dbReference type="SUPFAM" id="SSF50494">
    <property type="entry name" value="Trypsin-like serine proteases"/>
    <property type="match status" value="1"/>
</dbReference>
<dbReference type="InterPro" id="IPR009003">
    <property type="entry name" value="Peptidase_S1_PA"/>
</dbReference>
<accession>A0A7R9GI56</accession>
<dbReference type="EMBL" id="CAJPEX010003443">
    <property type="protein sequence ID" value="CAG0922232.1"/>
    <property type="molecule type" value="Genomic_DNA"/>
</dbReference>
<dbReference type="AlphaFoldDB" id="A0A7R9GI56"/>
<reference evidence="1" key="1">
    <citation type="submission" date="2020-11" db="EMBL/GenBank/DDBJ databases">
        <authorList>
            <person name="Tran Van P."/>
        </authorList>
    </citation>
    <scope>NUCLEOTIDE SEQUENCE</scope>
</reference>
<dbReference type="EMBL" id="OA885480">
    <property type="protein sequence ID" value="CAD7282080.1"/>
    <property type="molecule type" value="Genomic_DNA"/>
</dbReference>
<keyword evidence="2" id="KW-1185">Reference proteome</keyword>
<organism evidence="1">
    <name type="scientific">Notodromas monacha</name>
    <dbReference type="NCBI Taxonomy" id="399045"/>
    <lineage>
        <taxon>Eukaryota</taxon>
        <taxon>Metazoa</taxon>
        <taxon>Ecdysozoa</taxon>
        <taxon>Arthropoda</taxon>
        <taxon>Crustacea</taxon>
        <taxon>Oligostraca</taxon>
        <taxon>Ostracoda</taxon>
        <taxon>Podocopa</taxon>
        <taxon>Podocopida</taxon>
        <taxon>Cypridocopina</taxon>
        <taxon>Cypridoidea</taxon>
        <taxon>Cyprididae</taxon>
        <taxon>Notodromas</taxon>
    </lineage>
</organism>
<gene>
    <name evidence="1" type="ORF">NMOB1V02_LOCUS9712</name>
</gene>
<evidence type="ECO:0000313" key="2">
    <source>
        <dbReference type="Proteomes" id="UP000678499"/>
    </source>
</evidence>
<evidence type="ECO:0000313" key="1">
    <source>
        <dbReference type="EMBL" id="CAD7282080.1"/>
    </source>
</evidence>
<proteinExistence type="predicted"/>
<name>A0A7R9GI56_9CRUS</name>
<dbReference type="Proteomes" id="UP000678499">
    <property type="component" value="Unassembled WGS sequence"/>
</dbReference>
<sequence>MPSIWHTVWSRLDAMMDEQLLDAAINSGRQTVWRFNPAFEPRMGVCADLCKDCTCPVDESVPGGPDARNSSETVAKGTHHLSPLQGRLLTAEDKEAAFVVTVTANYTTSEPKIVYAGCLLSERTVLTFYNSLIAPPNDPYIKIDGAVVTAGVQASAAPEDKQVRFVPSSNITAFPGRKPSSYDINTSLKNAMTLLQVAEPFILGTATQFIRVATDRGPSLAAISASDLMVFGFPRIVPGSPAKFDGTVLGMECPLTSPGFFYGADLDTNATSCVVISPRTGSTCNPVRETL</sequence>
<protein>
    <submittedName>
        <fullName evidence="1">Uncharacterized protein</fullName>
    </submittedName>
</protein>